<evidence type="ECO:0000313" key="15">
    <source>
        <dbReference type="EMBL" id="OLY85281.1"/>
    </source>
</evidence>
<evidence type="ECO:0000256" key="12">
    <source>
        <dbReference type="PROSITE-ProRule" id="PRU00175"/>
    </source>
</evidence>
<evidence type="ECO:0000256" key="5">
    <source>
        <dbReference type="ARBA" id="ARBA00022692"/>
    </source>
</evidence>
<dbReference type="Pfam" id="PF13639">
    <property type="entry name" value="zf-RING_2"/>
    <property type="match status" value="1"/>
</dbReference>
<dbReference type="AlphaFoldDB" id="A0A1R0H848"/>
<comment type="catalytic activity">
    <reaction evidence="1">
        <text>S-ubiquitinyl-[E2 ubiquitin-conjugating enzyme]-L-cysteine + [acceptor protein]-L-lysine = [E2 ubiquitin-conjugating enzyme]-L-cysteine + N(6)-ubiquitinyl-[acceptor protein]-L-lysine.</text>
        <dbReference type="EC" id="2.3.2.27"/>
    </reaction>
</comment>
<dbReference type="GO" id="GO:0016020">
    <property type="term" value="C:membrane"/>
    <property type="evidence" value="ECO:0007669"/>
    <property type="project" value="UniProtKB-SubCell"/>
</dbReference>
<proteinExistence type="predicted"/>
<keyword evidence="10" id="KW-1133">Transmembrane helix</keyword>
<dbReference type="InterPro" id="IPR001841">
    <property type="entry name" value="Znf_RING"/>
</dbReference>
<feature type="compositionally biased region" description="Polar residues" evidence="13">
    <location>
        <begin position="122"/>
        <end position="151"/>
    </location>
</feature>
<name>A0A1R0H848_9FUNG</name>
<gene>
    <name evidence="15" type="ORF">AYI68_g523</name>
</gene>
<keyword evidence="7 12" id="KW-0863">Zinc-finger</keyword>
<evidence type="ECO:0000256" key="8">
    <source>
        <dbReference type="ARBA" id="ARBA00022786"/>
    </source>
</evidence>
<keyword evidence="4" id="KW-0808">Transferase</keyword>
<dbReference type="SMART" id="SM00744">
    <property type="entry name" value="RINGv"/>
    <property type="match status" value="1"/>
</dbReference>
<feature type="domain" description="RING-type" evidence="14">
    <location>
        <begin position="73"/>
        <end position="115"/>
    </location>
</feature>
<dbReference type="Gene3D" id="3.30.40.10">
    <property type="entry name" value="Zinc/RING finger domain, C3HC4 (zinc finger)"/>
    <property type="match status" value="1"/>
</dbReference>
<evidence type="ECO:0000256" key="7">
    <source>
        <dbReference type="ARBA" id="ARBA00022771"/>
    </source>
</evidence>
<keyword evidence="6" id="KW-0479">Metal-binding</keyword>
<evidence type="ECO:0000313" key="16">
    <source>
        <dbReference type="Proteomes" id="UP000187455"/>
    </source>
</evidence>
<evidence type="ECO:0000256" key="3">
    <source>
        <dbReference type="ARBA" id="ARBA00012483"/>
    </source>
</evidence>
<dbReference type="PANTHER" id="PTHR45977:SF4">
    <property type="entry name" value="RING-TYPE DOMAIN-CONTAINING PROTEIN"/>
    <property type="match status" value="1"/>
</dbReference>
<evidence type="ECO:0000256" key="1">
    <source>
        <dbReference type="ARBA" id="ARBA00000900"/>
    </source>
</evidence>
<dbReference type="OrthoDB" id="8062037at2759"/>
<keyword evidence="9" id="KW-0862">Zinc</keyword>
<evidence type="ECO:0000256" key="6">
    <source>
        <dbReference type="ARBA" id="ARBA00022723"/>
    </source>
</evidence>
<evidence type="ECO:0000256" key="10">
    <source>
        <dbReference type="ARBA" id="ARBA00022989"/>
    </source>
</evidence>
<dbReference type="GO" id="GO:0061630">
    <property type="term" value="F:ubiquitin protein ligase activity"/>
    <property type="evidence" value="ECO:0007669"/>
    <property type="project" value="UniProtKB-EC"/>
</dbReference>
<dbReference type="PROSITE" id="PS50089">
    <property type="entry name" value="ZF_RING_2"/>
    <property type="match status" value="1"/>
</dbReference>
<sequence length="177" mass="19613">MIKKSPPFIKKMDEKIIDLGSQEIGKDESNNMIEYTSKVSKNTISSAKNHTVGGGNDNIVGQEKMETIYDSDCLICFENINTGDDVRNIPCLHMFHRECLDQWLVERMGSCPNCRLDLRINPIQNPTSNNSEETPALPSETSAPLTVAPNQSATIQVLSGTENSFNSPPFPPVNRTN</sequence>
<organism evidence="15 16">
    <name type="scientific">Smittium mucronatum</name>
    <dbReference type="NCBI Taxonomy" id="133383"/>
    <lineage>
        <taxon>Eukaryota</taxon>
        <taxon>Fungi</taxon>
        <taxon>Fungi incertae sedis</taxon>
        <taxon>Zoopagomycota</taxon>
        <taxon>Kickxellomycotina</taxon>
        <taxon>Harpellomycetes</taxon>
        <taxon>Harpellales</taxon>
        <taxon>Legeriomycetaceae</taxon>
        <taxon>Smittium</taxon>
    </lineage>
</organism>
<dbReference type="PANTHER" id="PTHR45977">
    <property type="entry name" value="TARGET OF ERK KINASE MPK-1"/>
    <property type="match status" value="1"/>
</dbReference>
<evidence type="ECO:0000256" key="2">
    <source>
        <dbReference type="ARBA" id="ARBA00004141"/>
    </source>
</evidence>
<dbReference type="InterPro" id="IPR011016">
    <property type="entry name" value="Znf_RING-CH"/>
</dbReference>
<keyword evidence="11" id="KW-0472">Membrane</keyword>
<dbReference type="Proteomes" id="UP000187455">
    <property type="component" value="Unassembled WGS sequence"/>
</dbReference>
<dbReference type="SUPFAM" id="SSF57850">
    <property type="entry name" value="RING/U-box"/>
    <property type="match status" value="1"/>
</dbReference>
<comment type="subcellular location">
    <subcellularLocation>
        <location evidence="2">Membrane</location>
        <topology evidence="2">Multi-pass membrane protein</topology>
    </subcellularLocation>
</comment>
<evidence type="ECO:0000256" key="13">
    <source>
        <dbReference type="SAM" id="MobiDB-lite"/>
    </source>
</evidence>
<evidence type="ECO:0000259" key="14">
    <source>
        <dbReference type="PROSITE" id="PS50089"/>
    </source>
</evidence>
<evidence type="ECO:0000256" key="9">
    <source>
        <dbReference type="ARBA" id="ARBA00022833"/>
    </source>
</evidence>
<comment type="caution">
    <text evidence="15">The sequence shown here is derived from an EMBL/GenBank/DDBJ whole genome shotgun (WGS) entry which is preliminary data.</text>
</comment>
<dbReference type="STRING" id="133383.A0A1R0H848"/>
<dbReference type="GO" id="GO:0008270">
    <property type="term" value="F:zinc ion binding"/>
    <property type="evidence" value="ECO:0007669"/>
    <property type="project" value="UniProtKB-KW"/>
</dbReference>
<evidence type="ECO:0000256" key="11">
    <source>
        <dbReference type="ARBA" id="ARBA00023136"/>
    </source>
</evidence>
<dbReference type="SMART" id="SM00184">
    <property type="entry name" value="RING"/>
    <property type="match status" value="1"/>
</dbReference>
<accession>A0A1R0H848</accession>
<feature type="region of interest" description="Disordered" evidence="13">
    <location>
        <begin position="121"/>
        <end position="151"/>
    </location>
</feature>
<keyword evidence="16" id="KW-1185">Reference proteome</keyword>
<dbReference type="EC" id="2.3.2.27" evidence="3"/>
<reference evidence="15 16" key="1">
    <citation type="journal article" date="2016" name="Mol. Biol. Evol.">
        <title>Genome-Wide Survey of Gut Fungi (Harpellales) Reveals the First Horizontally Transferred Ubiquitin Gene from a Mosquito Host.</title>
        <authorList>
            <person name="Wang Y."/>
            <person name="White M.M."/>
            <person name="Kvist S."/>
            <person name="Moncalvo J.M."/>
        </authorList>
    </citation>
    <scope>NUCLEOTIDE SEQUENCE [LARGE SCALE GENOMIC DNA]</scope>
    <source>
        <strain evidence="15 16">ALG-7-W6</strain>
    </source>
</reference>
<dbReference type="GO" id="GO:0016567">
    <property type="term" value="P:protein ubiquitination"/>
    <property type="evidence" value="ECO:0007669"/>
    <property type="project" value="TreeGrafter"/>
</dbReference>
<keyword evidence="8" id="KW-0833">Ubl conjugation pathway</keyword>
<evidence type="ECO:0000256" key="4">
    <source>
        <dbReference type="ARBA" id="ARBA00022679"/>
    </source>
</evidence>
<dbReference type="InterPro" id="IPR013083">
    <property type="entry name" value="Znf_RING/FYVE/PHD"/>
</dbReference>
<dbReference type="EMBL" id="LSSL01000164">
    <property type="protein sequence ID" value="OLY85281.1"/>
    <property type="molecule type" value="Genomic_DNA"/>
</dbReference>
<keyword evidence="5" id="KW-0812">Transmembrane</keyword>
<dbReference type="GO" id="GO:0006511">
    <property type="term" value="P:ubiquitin-dependent protein catabolic process"/>
    <property type="evidence" value="ECO:0007669"/>
    <property type="project" value="TreeGrafter"/>
</dbReference>
<protein>
    <recommendedName>
        <fullName evidence="3">RING-type E3 ubiquitin transferase</fullName>
        <ecNumber evidence="3">2.3.2.27</ecNumber>
    </recommendedName>
</protein>